<name>A0ABR1RTY6_9PEZI</name>
<protein>
    <recommendedName>
        <fullName evidence="4">DUF1917-domain-containing protein</fullName>
    </recommendedName>
</protein>
<gene>
    <name evidence="2" type="ORF">PG991_007482</name>
</gene>
<evidence type="ECO:0000313" key="2">
    <source>
        <dbReference type="EMBL" id="KAK8018292.1"/>
    </source>
</evidence>
<dbReference type="SUPFAM" id="SSF55418">
    <property type="entry name" value="eIF4e-like"/>
    <property type="match status" value="1"/>
</dbReference>
<proteinExistence type="inferred from homology"/>
<dbReference type="Proteomes" id="UP001396898">
    <property type="component" value="Unassembled WGS sequence"/>
</dbReference>
<comment type="caution">
    <text evidence="2">The sequence shown here is derived from an EMBL/GenBank/DDBJ whole genome shotgun (WGS) entry which is preliminary data.</text>
</comment>
<evidence type="ECO:0008006" key="4">
    <source>
        <dbReference type="Google" id="ProtNLM"/>
    </source>
</evidence>
<dbReference type="InterPro" id="IPR023398">
    <property type="entry name" value="TIF_eIF4e-like"/>
</dbReference>
<dbReference type="EMBL" id="JAQQWI010000010">
    <property type="protein sequence ID" value="KAK8018292.1"/>
    <property type="molecule type" value="Genomic_DNA"/>
</dbReference>
<evidence type="ECO:0000256" key="1">
    <source>
        <dbReference type="ARBA" id="ARBA00010568"/>
    </source>
</evidence>
<dbReference type="PANTHER" id="PTHR31977:SF1">
    <property type="entry name" value="UPF0696 PROTEIN C11ORF68"/>
    <property type="match status" value="1"/>
</dbReference>
<accession>A0ABR1RTY6</accession>
<evidence type="ECO:0000313" key="3">
    <source>
        <dbReference type="Proteomes" id="UP001396898"/>
    </source>
</evidence>
<dbReference type="PANTHER" id="PTHR31977">
    <property type="entry name" value="UPF0696 PROTEIN C11ORF68"/>
    <property type="match status" value="1"/>
</dbReference>
<organism evidence="2 3">
    <name type="scientific">Apiospora marii</name>
    <dbReference type="NCBI Taxonomy" id="335849"/>
    <lineage>
        <taxon>Eukaryota</taxon>
        <taxon>Fungi</taxon>
        <taxon>Dikarya</taxon>
        <taxon>Ascomycota</taxon>
        <taxon>Pezizomycotina</taxon>
        <taxon>Sordariomycetes</taxon>
        <taxon>Xylariomycetidae</taxon>
        <taxon>Amphisphaeriales</taxon>
        <taxon>Apiosporaceae</taxon>
        <taxon>Apiospora</taxon>
    </lineage>
</organism>
<comment type="similarity">
    <text evidence="1">Belongs to the UPF0696 family.</text>
</comment>
<keyword evidence="3" id="KW-1185">Reference proteome</keyword>
<sequence length="303" mass="34131">MDSGDESDFYGGEETARELEERVDSFDIRGWWEQRQHAQSALRLQAVRQPETKDTARLHNPYSGCQYAWQLDETVDNFLKRLPPATTDESEACPWIFICNPYIARKHKSLAQNQHIRGSEDEAPEDDLSDIPRFIEGGSERLSMVAEFSSLMKKSSKSQAAITREVNKAGKDASGDIRDLALNLHVKCGKWMIFCPVHSVNDIWELVTKATVNNELGIAAKVAPRSAVDQRTERLICVYTADFSDKTDVQRVAAKLKQLGLVQPHGRPLYYKPDCYTYLGIGSGNEWGIRASIYNTSEILGKS</sequence>
<reference evidence="2 3" key="1">
    <citation type="submission" date="2023-01" db="EMBL/GenBank/DDBJ databases">
        <title>Analysis of 21 Apiospora genomes using comparative genomics revels a genus with tremendous synthesis potential of carbohydrate active enzymes and secondary metabolites.</title>
        <authorList>
            <person name="Sorensen T."/>
        </authorList>
    </citation>
    <scope>NUCLEOTIDE SEQUENCE [LARGE SCALE GENOMIC DNA]</scope>
    <source>
        <strain evidence="2 3">CBS 20057</strain>
    </source>
</reference>
<dbReference type="Pfam" id="PF08939">
    <property type="entry name" value="Bles03"/>
    <property type="match status" value="1"/>
</dbReference>
<dbReference type="Gene3D" id="3.30.760.10">
    <property type="entry name" value="RNA Cap, Translation Initiation Factor Eif4e"/>
    <property type="match status" value="1"/>
</dbReference>
<dbReference type="InterPro" id="IPR015034">
    <property type="entry name" value="Bles03"/>
</dbReference>